<dbReference type="Gramene" id="TraesCS6D02G120200.1">
    <property type="protein sequence ID" value="TraesCS6D02G120200.1.cds1"/>
    <property type="gene ID" value="TraesCS6D02G120200"/>
</dbReference>
<dbReference type="STRING" id="4565.A0A3B6QDX8"/>
<dbReference type="InterPro" id="IPR016177">
    <property type="entry name" value="DNA-bd_dom_sf"/>
</dbReference>
<comment type="subcellular location">
    <subcellularLocation>
        <location evidence="1">Nucleus</location>
    </subcellularLocation>
</comment>
<dbReference type="Gramene" id="TraesMAC6D03G03681450.1">
    <property type="protein sequence ID" value="TraesMAC6D03G03681450.1.CDS1"/>
    <property type="gene ID" value="TraesMAC6D03G03681450"/>
</dbReference>
<dbReference type="Gramene" id="TraesROB_scaffold_010160_01G000400.1">
    <property type="protein sequence ID" value="TraesROB_scaffold_010160_01G000400.1"/>
    <property type="gene ID" value="TraesROB_scaffold_010160_01G000400"/>
</dbReference>
<dbReference type="EnsemblPlants" id="TraesCS6D02G120200.1">
    <property type="protein sequence ID" value="TraesCS6D02G120200.1.cds1"/>
    <property type="gene ID" value="TraesCS6D02G120200"/>
</dbReference>
<dbReference type="Gramene" id="TraesJUL6D03G03715760.1">
    <property type="protein sequence ID" value="TraesJUL6D03G03715760.1.CDS1"/>
    <property type="gene ID" value="TraesJUL6D03G03715760"/>
</dbReference>
<evidence type="ECO:0000256" key="1">
    <source>
        <dbReference type="ARBA" id="ARBA00004123"/>
    </source>
</evidence>
<dbReference type="Gramene" id="TraesJAG6D03G03666130.1">
    <property type="protein sequence ID" value="TraesJAG6D03G03666130.1.CDS1"/>
    <property type="gene ID" value="TraesJAG6D03G03666130"/>
</dbReference>
<dbReference type="Gramene" id="TraesLDM6D03G03686480.1">
    <property type="protein sequence ID" value="TraesLDM6D03G03686480.1.CDS1"/>
    <property type="gene ID" value="TraesLDM6D03G03686480"/>
</dbReference>
<keyword evidence="2" id="KW-0805">Transcription regulation</keyword>
<keyword evidence="5" id="KW-0539">Nucleus</keyword>
<dbReference type="InterPro" id="IPR001471">
    <property type="entry name" value="AP2/ERF_dom"/>
</dbReference>
<dbReference type="Proteomes" id="UP000019116">
    <property type="component" value="Chromosome 6D"/>
</dbReference>
<dbReference type="Gramene" id="TraesNOR6D03G03723170.1">
    <property type="protein sequence ID" value="TraesNOR6D03G03723170.1.CDS1"/>
    <property type="gene ID" value="TraesNOR6D03G03723170"/>
</dbReference>
<dbReference type="Gene3D" id="3.30.730.10">
    <property type="entry name" value="AP2/ERF domain"/>
    <property type="match status" value="2"/>
</dbReference>
<proteinExistence type="predicted"/>
<keyword evidence="9" id="KW-1185">Reference proteome</keyword>
<feature type="domain" description="AP2/ERF" evidence="7">
    <location>
        <begin position="153"/>
        <end position="208"/>
    </location>
</feature>
<dbReference type="AlphaFoldDB" id="A0A3B6QDX8"/>
<evidence type="ECO:0000259" key="7">
    <source>
        <dbReference type="PROSITE" id="PS51032"/>
    </source>
</evidence>
<dbReference type="Gramene" id="TraesSYM6D03G03629830.1">
    <property type="protein sequence ID" value="TraesSYM6D03G03629830.1.CDS1"/>
    <property type="gene ID" value="TraesSYM6D03G03629830"/>
</dbReference>
<evidence type="ECO:0000256" key="2">
    <source>
        <dbReference type="ARBA" id="ARBA00023015"/>
    </source>
</evidence>
<evidence type="ECO:0000256" key="5">
    <source>
        <dbReference type="ARBA" id="ARBA00023242"/>
    </source>
</evidence>
<dbReference type="Gramene" id="TraesWEE_scaffold_005681_01G000400.1">
    <property type="protein sequence ID" value="TraesWEE_scaffold_005681_01G000400.1"/>
    <property type="gene ID" value="TraesWEE_scaffold_005681_01G000400"/>
</dbReference>
<organism evidence="8">
    <name type="scientific">Triticum aestivum</name>
    <name type="common">Wheat</name>
    <dbReference type="NCBI Taxonomy" id="4565"/>
    <lineage>
        <taxon>Eukaryota</taxon>
        <taxon>Viridiplantae</taxon>
        <taxon>Streptophyta</taxon>
        <taxon>Embryophyta</taxon>
        <taxon>Tracheophyta</taxon>
        <taxon>Spermatophyta</taxon>
        <taxon>Magnoliopsida</taxon>
        <taxon>Liliopsida</taxon>
        <taxon>Poales</taxon>
        <taxon>Poaceae</taxon>
        <taxon>BOP clade</taxon>
        <taxon>Pooideae</taxon>
        <taxon>Triticodae</taxon>
        <taxon>Triticeae</taxon>
        <taxon>Triticinae</taxon>
        <taxon>Triticum</taxon>
    </lineage>
</organism>
<dbReference type="GO" id="GO:0003677">
    <property type="term" value="F:DNA binding"/>
    <property type="evidence" value="ECO:0007669"/>
    <property type="project" value="UniProtKB-KW"/>
</dbReference>
<evidence type="ECO:0000256" key="3">
    <source>
        <dbReference type="ARBA" id="ARBA00023125"/>
    </source>
</evidence>
<dbReference type="PROSITE" id="PS51032">
    <property type="entry name" value="AP2_ERF"/>
    <property type="match status" value="2"/>
</dbReference>
<feature type="domain" description="AP2/ERF" evidence="7">
    <location>
        <begin position="56"/>
        <end position="113"/>
    </location>
</feature>
<sequence>MVVTAESGLRAAAAAMAVEHEVSVGVQEPGLRAAVDATPAEAVVRRRRKRPEARTEFRGVTRTGKGTYRAQITDPKAKAQMWLGTFCTAEEAARAYDAAAVKLYGSAAKPNFRQSPMATAAGDGVASHLSCATAEPSPPVKKKKKKKRKSDRQFPGVFQTLGGRYGAEIKHRKILRQLGTFDTAEDAARAYDAAAVELHCARAVTNFKAGGGVSEPSSEAAGSVKMKVEEPGARTELQGVHGQLGGECSAQTWDSKDFDLLDDLTELPALDFSDSLIPGPLLAGLRTDLPAAERQLVDEFIKDMNFTDVGN</sequence>
<dbReference type="Gramene" id="TraesCLE_scaffold_005055_01G000400.1">
    <property type="protein sequence ID" value="TraesCLE_scaffold_005055_01G000400.1"/>
    <property type="gene ID" value="TraesCLE_scaffold_005055_01G000400"/>
</dbReference>
<dbReference type="Gramene" id="TraesSTA6D03G03676910.1">
    <property type="protein sequence ID" value="TraesSTA6D03G03676910.1.CDS1"/>
    <property type="gene ID" value="TraesSTA6D03G03676910"/>
</dbReference>
<dbReference type="Gramene" id="TraesCAD_scaffold_065838_01G000200.1">
    <property type="protein sequence ID" value="TraesCAD_scaffold_065838_01G000200.1"/>
    <property type="gene ID" value="TraesCAD_scaffold_065838_01G000200"/>
</dbReference>
<dbReference type="Gramene" id="TraesCS6D03G0264600.1">
    <property type="protein sequence ID" value="TraesCS6D03G0264600.1.CDS1"/>
    <property type="gene ID" value="TraesCS6D03G0264600"/>
</dbReference>
<reference evidence="8" key="2">
    <citation type="submission" date="2018-10" db="UniProtKB">
        <authorList>
            <consortium name="EnsemblPlants"/>
        </authorList>
    </citation>
    <scope>IDENTIFICATION</scope>
</reference>
<dbReference type="InterPro" id="IPR036955">
    <property type="entry name" value="AP2/ERF_dom_sf"/>
</dbReference>
<dbReference type="GO" id="GO:0005634">
    <property type="term" value="C:nucleus"/>
    <property type="evidence" value="ECO:0007669"/>
    <property type="project" value="UniProtKB-SubCell"/>
</dbReference>
<evidence type="ECO:0000256" key="6">
    <source>
        <dbReference type="SAM" id="MobiDB-lite"/>
    </source>
</evidence>
<evidence type="ECO:0000313" key="8">
    <source>
        <dbReference type="EnsemblPlants" id="TraesCS6D02G120200.1.cds1"/>
    </source>
</evidence>
<reference evidence="8" key="1">
    <citation type="submission" date="2018-08" db="EMBL/GenBank/DDBJ databases">
        <authorList>
            <person name="Rossello M."/>
        </authorList>
    </citation>
    <scope>NUCLEOTIDE SEQUENCE [LARGE SCALE GENOMIC DNA]</scope>
    <source>
        <strain evidence="8">cv. Chinese Spring</strain>
    </source>
</reference>
<feature type="compositionally biased region" description="Basic residues" evidence="6">
    <location>
        <begin position="140"/>
        <end position="150"/>
    </location>
</feature>
<accession>A0A3B6QDX8</accession>
<dbReference type="PANTHER" id="PTHR31677">
    <property type="entry name" value="AP2 DOMAIN CLASS TRANSCRIPTION FACTOR"/>
    <property type="match status" value="1"/>
</dbReference>
<dbReference type="SUPFAM" id="SSF54171">
    <property type="entry name" value="DNA-binding domain"/>
    <property type="match status" value="2"/>
</dbReference>
<dbReference type="OMA" id="CSAQTWD"/>
<protein>
    <recommendedName>
        <fullName evidence="7">AP2/ERF domain-containing protein</fullName>
    </recommendedName>
</protein>
<dbReference type="SMART" id="SM00380">
    <property type="entry name" value="AP2"/>
    <property type="match status" value="2"/>
</dbReference>
<dbReference type="Gramene" id="TraesRN6D0100289900.1">
    <property type="protein sequence ID" value="TraesRN6D0100289900.1"/>
    <property type="gene ID" value="TraesRN6D0100289900"/>
</dbReference>
<dbReference type="PANTHER" id="PTHR31677:SF75">
    <property type="entry name" value="ETHYLENE-RESPONSIVE TRANSCRIPTION FACTOR ERF084"/>
    <property type="match status" value="1"/>
</dbReference>
<keyword evidence="3" id="KW-0238">DNA-binding</keyword>
<evidence type="ECO:0000256" key="4">
    <source>
        <dbReference type="ARBA" id="ARBA00023163"/>
    </source>
</evidence>
<dbReference type="GO" id="GO:0003700">
    <property type="term" value="F:DNA-binding transcription factor activity"/>
    <property type="evidence" value="ECO:0007669"/>
    <property type="project" value="InterPro"/>
</dbReference>
<evidence type="ECO:0000313" key="9">
    <source>
        <dbReference type="Proteomes" id="UP000019116"/>
    </source>
</evidence>
<dbReference type="SMR" id="A0A3B6QDX8"/>
<dbReference type="Gramene" id="TraesKAR6D01G0077900.1">
    <property type="protein sequence ID" value="cds.TraesKAR6D01G0077900.1"/>
    <property type="gene ID" value="TraesKAR6D01G0077900"/>
</dbReference>
<keyword evidence="4" id="KW-0804">Transcription</keyword>
<dbReference type="Gramene" id="TraesLAC6D03G03633360.1">
    <property type="protein sequence ID" value="TraesLAC6D03G03633360.1.CDS1"/>
    <property type="gene ID" value="TraesLAC6D03G03633360"/>
</dbReference>
<name>A0A3B6QDX8_WHEAT</name>
<dbReference type="OrthoDB" id="720715at2759"/>
<feature type="region of interest" description="Disordered" evidence="6">
    <location>
        <begin position="129"/>
        <end position="153"/>
    </location>
</feature>
<dbReference type="Gramene" id="TraesARI6D03G03646670.1">
    <property type="protein sequence ID" value="TraesARI6D03G03646670.1.CDS1"/>
    <property type="gene ID" value="TraesARI6D03G03646670"/>
</dbReference>